<dbReference type="InterPro" id="IPR003661">
    <property type="entry name" value="HisK_dim/P_dom"/>
</dbReference>
<sequence>MIISPFIKTDYFTVRAFQGINQVRKTIFEHGSALVISEDSKPIGIITAHDLATRQHNLVIDCLTDKPKVTNNHLIPEVLSMMQKVHSDALMVYEGGELTGIVHKRDLTDYLCRSIEQQKTLVHSIAHDLKNPLSSVLSATYLLEDVDAGAEHKELVSLAQQACNYANGIINDLLFSDGHKNEPLNKERLELNELITDCVESFKIALQQKDIRLSTPIQVGECYIAADRIKLKRAFSNLISNAIKFTPSGGGISVITNQQDSHLLIAIKDSGIGISVEMQPHIFDKFTNAKRQGTNGEGSTGLGMFITKQIIEQHGGKIWFESQEQQGTTFYIKL</sequence>
<dbReference type="OrthoDB" id="9757990at2"/>
<dbReference type="SUPFAM" id="SSF54631">
    <property type="entry name" value="CBS-domain pair"/>
    <property type="match status" value="1"/>
</dbReference>
<name>H1YGC3_9SPHI</name>
<organism evidence="7 8">
    <name type="scientific">Mucilaginibacter paludis DSM 18603</name>
    <dbReference type="NCBI Taxonomy" id="714943"/>
    <lineage>
        <taxon>Bacteria</taxon>
        <taxon>Pseudomonadati</taxon>
        <taxon>Bacteroidota</taxon>
        <taxon>Sphingobacteriia</taxon>
        <taxon>Sphingobacteriales</taxon>
        <taxon>Sphingobacteriaceae</taxon>
        <taxon>Mucilaginibacter</taxon>
    </lineage>
</organism>
<dbReference type="InterPro" id="IPR000644">
    <property type="entry name" value="CBS_dom"/>
</dbReference>
<keyword evidence="5 7" id="KW-0418">Kinase</keyword>
<accession>H1YGC3</accession>
<dbReference type="SMART" id="SM00387">
    <property type="entry name" value="HATPase_c"/>
    <property type="match status" value="1"/>
</dbReference>
<dbReference type="PRINTS" id="PR00344">
    <property type="entry name" value="BCTRLSENSOR"/>
</dbReference>
<dbReference type="FunFam" id="3.30.565.10:FF:000006">
    <property type="entry name" value="Sensor histidine kinase WalK"/>
    <property type="match status" value="1"/>
</dbReference>
<dbReference type="InterPro" id="IPR046342">
    <property type="entry name" value="CBS_dom_sf"/>
</dbReference>
<evidence type="ECO:0000256" key="2">
    <source>
        <dbReference type="ARBA" id="ARBA00012438"/>
    </source>
</evidence>
<dbReference type="Gene3D" id="3.30.565.10">
    <property type="entry name" value="Histidine kinase-like ATPase, C-terminal domain"/>
    <property type="match status" value="1"/>
</dbReference>
<dbReference type="PROSITE" id="PS50109">
    <property type="entry name" value="HIS_KIN"/>
    <property type="match status" value="1"/>
</dbReference>
<evidence type="ECO:0000313" key="7">
    <source>
        <dbReference type="EMBL" id="EHQ24475.1"/>
    </source>
</evidence>
<dbReference type="SUPFAM" id="SSF55874">
    <property type="entry name" value="ATPase domain of HSP90 chaperone/DNA topoisomerase II/histidine kinase"/>
    <property type="match status" value="1"/>
</dbReference>
<evidence type="ECO:0000259" key="6">
    <source>
        <dbReference type="PROSITE" id="PS50109"/>
    </source>
</evidence>
<evidence type="ECO:0000256" key="3">
    <source>
        <dbReference type="ARBA" id="ARBA00022553"/>
    </source>
</evidence>
<dbReference type="RefSeq" id="WP_008504021.1">
    <property type="nucleotide sequence ID" value="NZ_CM001403.1"/>
</dbReference>
<dbReference type="CDD" id="cd02205">
    <property type="entry name" value="CBS_pair_SF"/>
    <property type="match status" value="1"/>
</dbReference>
<proteinExistence type="predicted"/>
<dbReference type="EC" id="2.7.13.3" evidence="2"/>
<dbReference type="InterPro" id="IPR003594">
    <property type="entry name" value="HATPase_dom"/>
</dbReference>
<dbReference type="eggNOG" id="COG4251">
    <property type="taxonomic scope" value="Bacteria"/>
</dbReference>
<dbReference type="Pfam" id="PF00512">
    <property type="entry name" value="HisKA"/>
    <property type="match status" value="1"/>
</dbReference>
<dbReference type="PANTHER" id="PTHR43547">
    <property type="entry name" value="TWO-COMPONENT HISTIDINE KINASE"/>
    <property type="match status" value="1"/>
</dbReference>
<dbReference type="SUPFAM" id="SSF47384">
    <property type="entry name" value="Homodimeric domain of signal transducing histidine kinase"/>
    <property type="match status" value="1"/>
</dbReference>
<dbReference type="GO" id="GO:0000155">
    <property type="term" value="F:phosphorelay sensor kinase activity"/>
    <property type="evidence" value="ECO:0007669"/>
    <property type="project" value="InterPro"/>
</dbReference>
<dbReference type="SMART" id="SM00388">
    <property type="entry name" value="HisKA"/>
    <property type="match status" value="1"/>
</dbReference>
<dbReference type="Gene3D" id="3.10.580.10">
    <property type="entry name" value="CBS-domain"/>
    <property type="match status" value="1"/>
</dbReference>
<protein>
    <recommendedName>
        <fullName evidence="2">histidine kinase</fullName>
        <ecNumber evidence="2">2.7.13.3</ecNumber>
    </recommendedName>
</protein>
<reference evidence="7" key="1">
    <citation type="submission" date="2011-09" db="EMBL/GenBank/DDBJ databases">
        <title>The permanent draft genome of Mucilaginibacter paludis DSM 18603.</title>
        <authorList>
            <consortium name="US DOE Joint Genome Institute (JGI-PGF)"/>
            <person name="Lucas S."/>
            <person name="Han J."/>
            <person name="Lapidus A."/>
            <person name="Bruce D."/>
            <person name="Goodwin L."/>
            <person name="Pitluck S."/>
            <person name="Peters L."/>
            <person name="Kyrpides N."/>
            <person name="Mavromatis K."/>
            <person name="Ivanova N."/>
            <person name="Mikhailova N."/>
            <person name="Held B."/>
            <person name="Detter J.C."/>
            <person name="Tapia R."/>
            <person name="Han C."/>
            <person name="Land M."/>
            <person name="Hauser L."/>
            <person name="Markowitz V."/>
            <person name="Cheng J.-F."/>
            <person name="Hugenholtz P."/>
            <person name="Woyke T."/>
            <person name="Wu D."/>
            <person name="Tindall B."/>
            <person name="Brambilla E."/>
            <person name="Klenk H.-P."/>
            <person name="Eisen J.A."/>
        </authorList>
    </citation>
    <scope>NUCLEOTIDE SEQUENCE [LARGE SCALE GENOMIC DNA]</scope>
    <source>
        <strain evidence="7">DSM 18603</strain>
    </source>
</reference>
<dbReference type="InterPro" id="IPR005467">
    <property type="entry name" value="His_kinase_dom"/>
</dbReference>
<dbReference type="PANTHER" id="PTHR43547:SF2">
    <property type="entry name" value="HYBRID SIGNAL TRANSDUCTION HISTIDINE KINASE C"/>
    <property type="match status" value="1"/>
</dbReference>
<dbReference type="HOGENOM" id="CLU_831100_0_0_10"/>
<keyword evidence="3" id="KW-0597">Phosphoprotein</keyword>
<evidence type="ECO:0000313" key="8">
    <source>
        <dbReference type="Proteomes" id="UP000002774"/>
    </source>
</evidence>
<dbReference type="AlphaFoldDB" id="H1YGC3"/>
<dbReference type="Gene3D" id="1.10.287.130">
    <property type="match status" value="1"/>
</dbReference>
<dbReference type="InterPro" id="IPR036890">
    <property type="entry name" value="HATPase_C_sf"/>
</dbReference>
<dbReference type="CDD" id="cd00082">
    <property type="entry name" value="HisKA"/>
    <property type="match status" value="1"/>
</dbReference>
<evidence type="ECO:0000256" key="4">
    <source>
        <dbReference type="ARBA" id="ARBA00022679"/>
    </source>
</evidence>
<dbReference type="Pfam" id="PF00571">
    <property type="entry name" value="CBS"/>
    <property type="match status" value="2"/>
</dbReference>
<feature type="domain" description="Histidine kinase" evidence="6">
    <location>
        <begin position="124"/>
        <end position="334"/>
    </location>
</feature>
<comment type="catalytic activity">
    <reaction evidence="1">
        <text>ATP + protein L-histidine = ADP + protein N-phospho-L-histidine.</text>
        <dbReference type="EC" id="2.7.13.3"/>
    </reaction>
</comment>
<keyword evidence="8" id="KW-1185">Reference proteome</keyword>
<dbReference type="EMBL" id="CM001403">
    <property type="protein sequence ID" value="EHQ24475.1"/>
    <property type="molecule type" value="Genomic_DNA"/>
</dbReference>
<evidence type="ECO:0000256" key="1">
    <source>
        <dbReference type="ARBA" id="ARBA00000085"/>
    </source>
</evidence>
<dbReference type="STRING" id="714943.Mucpa_0279"/>
<dbReference type="InterPro" id="IPR036097">
    <property type="entry name" value="HisK_dim/P_sf"/>
</dbReference>
<dbReference type="CDD" id="cd00075">
    <property type="entry name" value="HATPase"/>
    <property type="match status" value="1"/>
</dbReference>
<dbReference type="InterPro" id="IPR004358">
    <property type="entry name" value="Sig_transdc_His_kin-like_C"/>
</dbReference>
<keyword evidence="4" id="KW-0808">Transferase</keyword>
<evidence type="ECO:0000256" key="5">
    <source>
        <dbReference type="ARBA" id="ARBA00022777"/>
    </source>
</evidence>
<dbReference type="Proteomes" id="UP000002774">
    <property type="component" value="Chromosome"/>
</dbReference>
<dbReference type="Pfam" id="PF02518">
    <property type="entry name" value="HATPase_c"/>
    <property type="match status" value="1"/>
</dbReference>
<gene>
    <name evidence="7" type="ORF">Mucpa_0279</name>
</gene>